<organism evidence="2 3">
    <name type="scientific">Byssothecium circinans</name>
    <dbReference type="NCBI Taxonomy" id="147558"/>
    <lineage>
        <taxon>Eukaryota</taxon>
        <taxon>Fungi</taxon>
        <taxon>Dikarya</taxon>
        <taxon>Ascomycota</taxon>
        <taxon>Pezizomycotina</taxon>
        <taxon>Dothideomycetes</taxon>
        <taxon>Pleosporomycetidae</taxon>
        <taxon>Pleosporales</taxon>
        <taxon>Massarineae</taxon>
        <taxon>Massarinaceae</taxon>
        <taxon>Byssothecium</taxon>
    </lineage>
</organism>
<evidence type="ECO:0000256" key="1">
    <source>
        <dbReference type="SAM" id="MobiDB-lite"/>
    </source>
</evidence>
<dbReference type="OrthoDB" id="3561723at2759"/>
<gene>
    <name evidence="2" type="ORF">CC80DRAFT_592202</name>
</gene>
<proteinExistence type="predicted"/>
<sequence>MATDTTSGATPSDAPANNTPFSWSIPLEISGDGATYLDRSQTNNNTEELSIPRPVIAEVIGGSRLVAELERPLKIGTYNELPAYLLQTHFSFQRANSTWLYRIQAAEITIVVEDAPASDATAKTAKQHPAVAAWYPKLFDGEASHAVVTESMSTALDAGYMGAGAKVGTEKSRTFLETGRVVVHGVRGGGRNRNSITWVIEQDSIQKSGIPRDIKLPLIVTRQSGGRFLARVTVKVHYGFWRGALARSIPVVGKNDEPLYFDPATVEAMAQNGEKGPDGTPVAELCGPFDGIDLKDWSSFP</sequence>
<accession>A0A6A5TXV1</accession>
<evidence type="ECO:0000313" key="2">
    <source>
        <dbReference type="EMBL" id="KAF1957693.1"/>
    </source>
</evidence>
<name>A0A6A5TXV1_9PLEO</name>
<dbReference type="AlphaFoldDB" id="A0A6A5TXV1"/>
<feature type="region of interest" description="Disordered" evidence="1">
    <location>
        <begin position="1"/>
        <end position="22"/>
    </location>
</feature>
<protein>
    <submittedName>
        <fullName evidence="2">Uncharacterized protein</fullName>
    </submittedName>
</protein>
<reference evidence="2" key="1">
    <citation type="journal article" date="2020" name="Stud. Mycol.">
        <title>101 Dothideomycetes genomes: a test case for predicting lifestyles and emergence of pathogens.</title>
        <authorList>
            <person name="Haridas S."/>
            <person name="Albert R."/>
            <person name="Binder M."/>
            <person name="Bloem J."/>
            <person name="Labutti K."/>
            <person name="Salamov A."/>
            <person name="Andreopoulos B."/>
            <person name="Baker S."/>
            <person name="Barry K."/>
            <person name="Bills G."/>
            <person name="Bluhm B."/>
            <person name="Cannon C."/>
            <person name="Castanera R."/>
            <person name="Culley D."/>
            <person name="Daum C."/>
            <person name="Ezra D."/>
            <person name="Gonzalez J."/>
            <person name="Henrissat B."/>
            <person name="Kuo A."/>
            <person name="Liang C."/>
            <person name="Lipzen A."/>
            <person name="Lutzoni F."/>
            <person name="Magnuson J."/>
            <person name="Mondo S."/>
            <person name="Nolan M."/>
            <person name="Ohm R."/>
            <person name="Pangilinan J."/>
            <person name="Park H.-J."/>
            <person name="Ramirez L."/>
            <person name="Alfaro M."/>
            <person name="Sun H."/>
            <person name="Tritt A."/>
            <person name="Yoshinaga Y."/>
            <person name="Zwiers L.-H."/>
            <person name="Turgeon B."/>
            <person name="Goodwin S."/>
            <person name="Spatafora J."/>
            <person name="Crous P."/>
            <person name="Grigoriev I."/>
        </authorList>
    </citation>
    <scope>NUCLEOTIDE SEQUENCE</scope>
    <source>
        <strain evidence="2">CBS 675.92</strain>
    </source>
</reference>
<dbReference type="Proteomes" id="UP000800035">
    <property type="component" value="Unassembled WGS sequence"/>
</dbReference>
<keyword evidence="3" id="KW-1185">Reference proteome</keyword>
<evidence type="ECO:0000313" key="3">
    <source>
        <dbReference type="Proteomes" id="UP000800035"/>
    </source>
</evidence>
<dbReference type="EMBL" id="ML976988">
    <property type="protein sequence ID" value="KAF1957693.1"/>
    <property type="molecule type" value="Genomic_DNA"/>
</dbReference>